<proteinExistence type="predicted"/>
<organism evidence="1 2">
    <name type="scientific">Pseudoalteromonas denitrificans DSM 6059</name>
    <dbReference type="NCBI Taxonomy" id="1123010"/>
    <lineage>
        <taxon>Bacteria</taxon>
        <taxon>Pseudomonadati</taxon>
        <taxon>Pseudomonadota</taxon>
        <taxon>Gammaproteobacteria</taxon>
        <taxon>Alteromonadales</taxon>
        <taxon>Pseudoalteromonadaceae</taxon>
        <taxon>Pseudoalteromonas</taxon>
    </lineage>
</organism>
<sequence length="136" mass="15314">METVEYQNIRLTKAFSHSDVNFLPDSYDYEEFDSEELNLKLNPEALALIRDGDRWSQLVKKESGAFVAFSIHFNGIDNVNGFVGWFASYLKVKLGIGLIVFVGSNSLKNGVYDYYGVPIEHIVAVKREVAMLASIV</sequence>
<dbReference type="OrthoDB" id="8448684at2"/>
<dbReference type="InterPro" id="IPR045674">
    <property type="entry name" value="DUF6196"/>
</dbReference>
<dbReference type="Pfam" id="PF19696">
    <property type="entry name" value="DUF6196"/>
    <property type="match status" value="1"/>
</dbReference>
<dbReference type="STRING" id="1123010.SAMN02745724_03586"/>
<dbReference type="Proteomes" id="UP000198862">
    <property type="component" value="Unassembled WGS sequence"/>
</dbReference>
<gene>
    <name evidence="1" type="ORF">SAMN02745724_03586</name>
</gene>
<evidence type="ECO:0000313" key="2">
    <source>
        <dbReference type="Proteomes" id="UP000198862"/>
    </source>
</evidence>
<keyword evidence="2" id="KW-1185">Reference proteome</keyword>
<dbReference type="EMBL" id="FOLO01000034">
    <property type="protein sequence ID" value="SFD12925.1"/>
    <property type="molecule type" value="Genomic_DNA"/>
</dbReference>
<accession>A0A1I1PT35</accession>
<name>A0A1I1PT35_9GAMM</name>
<dbReference type="AlphaFoldDB" id="A0A1I1PT35"/>
<dbReference type="RefSeq" id="WP_091987607.1">
    <property type="nucleotide sequence ID" value="NZ_FOLO01000034.1"/>
</dbReference>
<evidence type="ECO:0000313" key="1">
    <source>
        <dbReference type="EMBL" id="SFD12925.1"/>
    </source>
</evidence>
<protein>
    <submittedName>
        <fullName evidence="1">Uncharacterized protein</fullName>
    </submittedName>
</protein>
<reference evidence="1 2" key="1">
    <citation type="submission" date="2016-10" db="EMBL/GenBank/DDBJ databases">
        <authorList>
            <person name="de Groot N.N."/>
        </authorList>
    </citation>
    <scope>NUCLEOTIDE SEQUENCE [LARGE SCALE GENOMIC DNA]</scope>
    <source>
        <strain evidence="1 2">DSM 6059</strain>
    </source>
</reference>